<feature type="transmembrane region" description="Helical" evidence="8">
    <location>
        <begin position="28"/>
        <end position="48"/>
    </location>
</feature>
<evidence type="ECO:0000256" key="5">
    <source>
        <dbReference type="ARBA" id="ARBA00022692"/>
    </source>
</evidence>
<feature type="transmembrane region" description="Helical" evidence="8">
    <location>
        <begin position="127"/>
        <end position="146"/>
    </location>
</feature>
<dbReference type="Gene3D" id="1.10.3720.10">
    <property type="entry name" value="MetI-like"/>
    <property type="match status" value="1"/>
</dbReference>
<dbReference type="GO" id="GO:0055085">
    <property type="term" value="P:transmembrane transport"/>
    <property type="evidence" value="ECO:0007669"/>
    <property type="project" value="InterPro"/>
</dbReference>
<sequence length="292" mass="31001">MIETKARAGAGEALKPSILRTIASSRNLTVGLVITLLLVGMALISFVGTPFSPTAMNFREKLQAPSFAHPFGTDNFGRDVFSMIMVGARNSLAVSLIAVLVGAGIGVPLGAWAAARGGVIDGLVMRMTDLAFAFPALLTAVIFTAVFGPSAINAMIAIGIFNIPVFARITRGASLSLWKLDYILAARCAGRDDLSITLLHILPNINHILIVQATIQFALAIVAEAGLSYVGLGSQPPMPSWGKMLNEAQTFIYDAPWLAIFPGLAITLAVLGLNMVGDGLRDVLDPRFRRQR</sequence>
<dbReference type="SUPFAM" id="SSF161098">
    <property type="entry name" value="MetI-like"/>
    <property type="match status" value="1"/>
</dbReference>
<dbReference type="InterPro" id="IPR050366">
    <property type="entry name" value="BP-dependent_transpt_permease"/>
</dbReference>
<dbReference type="AlphaFoldDB" id="A0A364JW68"/>
<protein>
    <submittedName>
        <fullName evidence="10">Peptide/nickel transport system permease protein</fullName>
    </submittedName>
</protein>
<gene>
    <name evidence="10" type="ORF">C7374_10324</name>
</gene>
<reference evidence="10 11" key="1">
    <citation type="submission" date="2018-06" db="EMBL/GenBank/DDBJ databases">
        <title>Genomic Encyclopedia of Type Strains, Phase IV (KMG-IV): sequencing the most valuable type-strain genomes for metagenomic binning, comparative biology and taxonomic classification.</title>
        <authorList>
            <person name="Goeker M."/>
        </authorList>
    </citation>
    <scope>NUCLEOTIDE SEQUENCE [LARGE SCALE GENOMIC DNA]</scope>
    <source>
        <strain evidence="10 11">DSM 26720</strain>
    </source>
</reference>
<dbReference type="Proteomes" id="UP000249453">
    <property type="component" value="Unassembled WGS sequence"/>
</dbReference>
<dbReference type="PANTHER" id="PTHR43386">
    <property type="entry name" value="OLIGOPEPTIDE TRANSPORT SYSTEM PERMEASE PROTEIN APPC"/>
    <property type="match status" value="1"/>
</dbReference>
<keyword evidence="3 8" id="KW-0813">Transport</keyword>
<proteinExistence type="inferred from homology"/>
<evidence type="ECO:0000313" key="10">
    <source>
        <dbReference type="EMBL" id="RAK30890.1"/>
    </source>
</evidence>
<comment type="subcellular location">
    <subcellularLocation>
        <location evidence="1 8">Cell membrane</location>
        <topology evidence="1 8">Multi-pass membrane protein</topology>
    </subcellularLocation>
</comment>
<dbReference type="CDD" id="cd06261">
    <property type="entry name" value="TM_PBP2"/>
    <property type="match status" value="1"/>
</dbReference>
<evidence type="ECO:0000256" key="4">
    <source>
        <dbReference type="ARBA" id="ARBA00022475"/>
    </source>
</evidence>
<keyword evidence="7 8" id="KW-0472">Membrane</keyword>
<dbReference type="PANTHER" id="PTHR43386:SF25">
    <property type="entry name" value="PEPTIDE ABC TRANSPORTER PERMEASE PROTEIN"/>
    <property type="match status" value="1"/>
</dbReference>
<evidence type="ECO:0000259" key="9">
    <source>
        <dbReference type="PROSITE" id="PS50928"/>
    </source>
</evidence>
<feature type="transmembrane region" description="Helical" evidence="8">
    <location>
        <begin position="92"/>
        <end position="115"/>
    </location>
</feature>
<evidence type="ECO:0000256" key="3">
    <source>
        <dbReference type="ARBA" id="ARBA00022448"/>
    </source>
</evidence>
<keyword evidence="5 8" id="KW-0812">Transmembrane</keyword>
<evidence type="ECO:0000256" key="6">
    <source>
        <dbReference type="ARBA" id="ARBA00022989"/>
    </source>
</evidence>
<accession>A0A364JW68</accession>
<keyword evidence="6 8" id="KW-1133">Transmembrane helix</keyword>
<feature type="domain" description="ABC transmembrane type-1" evidence="9">
    <location>
        <begin position="88"/>
        <end position="277"/>
    </location>
</feature>
<dbReference type="GO" id="GO:0005886">
    <property type="term" value="C:plasma membrane"/>
    <property type="evidence" value="ECO:0007669"/>
    <property type="project" value="UniProtKB-SubCell"/>
</dbReference>
<dbReference type="OrthoDB" id="9812701at2"/>
<evidence type="ECO:0000256" key="8">
    <source>
        <dbReference type="RuleBase" id="RU363032"/>
    </source>
</evidence>
<name>A0A364JW68_9HYPH</name>
<evidence type="ECO:0000313" key="11">
    <source>
        <dbReference type="Proteomes" id="UP000249453"/>
    </source>
</evidence>
<organism evidence="10 11">
    <name type="scientific">Falsochrobactrum ovis</name>
    <dbReference type="NCBI Taxonomy" id="1293442"/>
    <lineage>
        <taxon>Bacteria</taxon>
        <taxon>Pseudomonadati</taxon>
        <taxon>Pseudomonadota</taxon>
        <taxon>Alphaproteobacteria</taxon>
        <taxon>Hyphomicrobiales</taxon>
        <taxon>Brucellaceae</taxon>
        <taxon>Falsochrobactrum</taxon>
    </lineage>
</organism>
<dbReference type="InterPro" id="IPR000515">
    <property type="entry name" value="MetI-like"/>
</dbReference>
<comment type="similarity">
    <text evidence="2 8">Belongs to the binding-protein-dependent transport system permease family.</text>
</comment>
<evidence type="ECO:0000256" key="7">
    <source>
        <dbReference type="ARBA" id="ARBA00023136"/>
    </source>
</evidence>
<feature type="transmembrane region" description="Helical" evidence="8">
    <location>
        <begin position="251"/>
        <end position="273"/>
    </location>
</feature>
<dbReference type="InterPro" id="IPR035906">
    <property type="entry name" value="MetI-like_sf"/>
</dbReference>
<comment type="caution">
    <text evidence="10">The sequence shown here is derived from an EMBL/GenBank/DDBJ whole genome shotgun (WGS) entry which is preliminary data.</text>
</comment>
<dbReference type="PROSITE" id="PS50928">
    <property type="entry name" value="ABC_TM1"/>
    <property type="match status" value="1"/>
</dbReference>
<dbReference type="Pfam" id="PF00528">
    <property type="entry name" value="BPD_transp_1"/>
    <property type="match status" value="1"/>
</dbReference>
<evidence type="ECO:0000256" key="2">
    <source>
        <dbReference type="ARBA" id="ARBA00009306"/>
    </source>
</evidence>
<keyword evidence="4" id="KW-1003">Cell membrane</keyword>
<dbReference type="EMBL" id="QLMK01000003">
    <property type="protein sequence ID" value="RAK30890.1"/>
    <property type="molecule type" value="Genomic_DNA"/>
</dbReference>
<keyword evidence="11" id="KW-1185">Reference proteome</keyword>
<evidence type="ECO:0000256" key="1">
    <source>
        <dbReference type="ARBA" id="ARBA00004651"/>
    </source>
</evidence>
<feature type="transmembrane region" description="Helical" evidence="8">
    <location>
        <begin position="208"/>
        <end position="231"/>
    </location>
</feature>
<dbReference type="RefSeq" id="WP_111574675.1">
    <property type="nucleotide sequence ID" value="NZ_JBHEEY010000002.1"/>
</dbReference>